<dbReference type="EMBL" id="BLKM01001619">
    <property type="protein sequence ID" value="GFG40238.1"/>
    <property type="molecule type" value="Genomic_DNA"/>
</dbReference>
<dbReference type="OrthoDB" id="6618525at2759"/>
<name>A0A6L2QB33_COPFO</name>
<protein>
    <recommendedName>
        <fullName evidence="3">Transposase Helix-turn-helix domain-containing protein</fullName>
    </recommendedName>
</protein>
<sequence length="91" mass="10378">MTKSDFEILSQKIGPIIQRKDTKYREEIPASIRLAVTVKYLASGDSFTSLTYTFKISKQSISMIVPEVCEALIAALKEYVKVRRKFISTRT</sequence>
<accession>A0A6L2QB33</accession>
<comment type="caution">
    <text evidence="1">The sequence shown here is derived from an EMBL/GenBank/DDBJ whole genome shotgun (WGS) entry which is preliminary data.</text>
</comment>
<dbReference type="InParanoid" id="A0A6L2QB33"/>
<organism evidence="1 2">
    <name type="scientific">Coptotermes formosanus</name>
    <name type="common">Formosan subterranean termite</name>
    <dbReference type="NCBI Taxonomy" id="36987"/>
    <lineage>
        <taxon>Eukaryota</taxon>
        <taxon>Metazoa</taxon>
        <taxon>Ecdysozoa</taxon>
        <taxon>Arthropoda</taxon>
        <taxon>Hexapoda</taxon>
        <taxon>Insecta</taxon>
        <taxon>Pterygota</taxon>
        <taxon>Neoptera</taxon>
        <taxon>Polyneoptera</taxon>
        <taxon>Dictyoptera</taxon>
        <taxon>Blattodea</taxon>
        <taxon>Blattoidea</taxon>
        <taxon>Termitoidae</taxon>
        <taxon>Rhinotermitidae</taxon>
        <taxon>Coptotermes</taxon>
    </lineage>
</organism>
<proteinExistence type="predicted"/>
<evidence type="ECO:0000313" key="1">
    <source>
        <dbReference type="EMBL" id="GFG40238.1"/>
    </source>
</evidence>
<keyword evidence="2" id="KW-1185">Reference proteome</keyword>
<evidence type="ECO:0008006" key="3">
    <source>
        <dbReference type="Google" id="ProtNLM"/>
    </source>
</evidence>
<gene>
    <name evidence="1" type="ORF">Cfor_09826</name>
</gene>
<evidence type="ECO:0000313" key="2">
    <source>
        <dbReference type="Proteomes" id="UP000502823"/>
    </source>
</evidence>
<dbReference type="Proteomes" id="UP000502823">
    <property type="component" value="Unassembled WGS sequence"/>
</dbReference>
<dbReference type="AlphaFoldDB" id="A0A6L2QB33"/>
<reference evidence="2" key="1">
    <citation type="submission" date="2020-01" db="EMBL/GenBank/DDBJ databases">
        <title>Draft genome sequence of the Termite Coptotermes fromosanus.</title>
        <authorList>
            <person name="Itakura S."/>
            <person name="Yosikawa Y."/>
            <person name="Umezawa K."/>
        </authorList>
    </citation>
    <scope>NUCLEOTIDE SEQUENCE [LARGE SCALE GENOMIC DNA]</scope>
</reference>